<dbReference type="Gene3D" id="3.40.630.30">
    <property type="match status" value="1"/>
</dbReference>
<comment type="catalytic activity">
    <reaction evidence="6">
        <text>dopamine + (9Z)-octadecenoyl-CoA = N-(9Z-octadecanoyl)-dopamine + CoA + H(+)</text>
        <dbReference type="Rhea" id="RHEA:51380"/>
        <dbReference type="ChEBI" id="CHEBI:15378"/>
        <dbReference type="ChEBI" id="CHEBI:31883"/>
        <dbReference type="ChEBI" id="CHEBI:57287"/>
        <dbReference type="ChEBI" id="CHEBI:57387"/>
        <dbReference type="ChEBI" id="CHEBI:59905"/>
    </reaction>
    <physiologicalReaction direction="left-to-right" evidence="6">
        <dbReference type="Rhea" id="RHEA:51381"/>
    </physiologicalReaction>
</comment>
<evidence type="ECO:0000256" key="1">
    <source>
        <dbReference type="ARBA" id="ARBA00022679"/>
    </source>
</evidence>
<evidence type="ECO:0000313" key="16">
    <source>
        <dbReference type="Proteomes" id="UP001233999"/>
    </source>
</evidence>
<feature type="domain" description="N-acetyltransferase" evidence="14">
    <location>
        <begin position="115"/>
        <end position="176"/>
    </location>
</feature>
<accession>A0AAD8ACX1</accession>
<comment type="caution">
    <text evidence="15">The sequence shown here is derived from an EMBL/GenBank/DDBJ whole genome shotgun (WGS) entry which is preliminary data.</text>
</comment>
<evidence type="ECO:0000256" key="10">
    <source>
        <dbReference type="ARBA" id="ARBA00051823"/>
    </source>
</evidence>
<evidence type="ECO:0000256" key="4">
    <source>
        <dbReference type="ARBA" id="ARBA00038182"/>
    </source>
</evidence>
<evidence type="ECO:0000256" key="8">
    <source>
        <dbReference type="ARBA" id="ARBA00051284"/>
    </source>
</evidence>
<dbReference type="Pfam" id="PF00583">
    <property type="entry name" value="Acetyltransf_1"/>
    <property type="match status" value="1"/>
</dbReference>
<name>A0AAD8ACX1_DIPPU</name>
<comment type="catalytic activity">
    <reaction evidence="11">
        <text>serotonin + hexadecanoyl-CoA = N-hexadecanoyl-serotonin + CoA + H(+)</text>
        <dbReference type="Rhea" id="RHEA:51384"/>
        <dbReference type="ChEBI" id="CHEBI:15378"/>
        <dbReference type="ChEBI" id="CHEBI:57287"/>
        <dbReference type="ChEBI" id="CHEBI:57379"/>
        <dbReference type="ChEBI" id="CHEBI:134059"/>
        <dbReference type="ChEBI" id="CHEBI:350546"/>
    </reaction>
    <physiologicalReaction direction="left-to-right" evidence="11">
        <dbReference type="Rhea" id="RHEA:51385"/>
    </physiologicalReaction>
</comment>
<comment type="catalytic activity">
    <reaction evidence="10">
        <text>serotonin + (9Z)-octadecenoyl-CoA = N-(9Z-octadecenoyl)-serotonin + CoA + H(+)</text>
        <dbReference type="Rhea" id="RHEA:51392"/>
        <dbReference type="ChEBI" id="CHEBI:15378"/>
        <dbReference type="ChEBI" id="CHEBI:57287"/>
        <dbReference type="ChEBI" id="CHEBI:57387"/>
        <dbReference type="ChEBI" id="CHEBI:134064"/>
        <dbReference type="ChEBI" id="CHEBI:350546"/>
    </reaction>
    <physiologicalReaction direction="left-to-right" evidence="10">
        <dbReference type="Rhea" id="RHEA:51393"/>
    </physiologicalReaction>
</comment>
<dbReference type="PANTHER" id="PTHR20905:SF1">
    <property type="entry name" value="AT07410P-RELATED"/>
    <property type="match status" value="1"/>
</dbReference>
<dbReference type="AlphaFoldDB" id="A0AAD8ACX1"/>
<dbReference type="CDD" id="cd04301">
    <property type="entry name" value="NAT_SF"/>
    <property type="match status" value="1"/>
</dbReference>
<comment type="catalytic activity">
    <reaction evidence="7">
        <text>serotonin + octadecanoyl-CoA = N-octadecanoyl-serotonin + CoA + H(+)</text>
        <dbReference type="Rhea" id="RHEA:51400"/>
        <dbReference type="ChEBI" id="CHEBI:15378"/>
        <dbReference type="ChEBI" id="CHEBI:57287"/>
        <dbReference type="ChEBI" id="CHEBI:57394"/>
        <dbReference type="ChEBI" id="CHEBI:134065"/>
        <dbReference type="ChEBI" id="CHEBI:350546"/>
    </reaction>
    <physiologicalReaction direction="left-to-right" evidence="7">
        <dbReference type="Rhea" id="RHEA:51401"/>
    </physiologicalReaction>
</comment>
<organism evidence="15 16">
    <name type="scientific">Diploptera punctata</name>
    <name type="common">Pacific beetle cockroach</name>
    <dbReference type="NCBI Taxonomy" id="6984"/>
    <lineage>
        <taxon>Eukaryota</taxon>
        <taxon>Metazoa</taxon>
        <taxon>Ecdysozoa</taxon>
        <taxon>Arthropoda</taxon>
        <taxon>Hexapoda</taxon>
        <taxon>Insecta</taxon>
        <taxon>Pterygota</taxon>
        <taxon>Neoptera</taxon>
        <taxon>Polyneoptera</taxon>
        <taxon>Dictyoptera</taxon>
        <taxon>Blattodea</taxon>
        <taxon>Blaberoidea</taxon>
        <taxon>Blaberidae</taxon>
        <taxon>Diplopterinae</taxon>
        <taxon>Diploptera</taxon>
    </lineage>
</organism>
<dbReference type="FunFam" id="3.40.630.30:FF:000046">
    <property type="entry name" value="Dopamine N-acetyltransferase"/>
    <property type="match status" value="1"/>
</dbReference>
<dbReference type="InterPro" id="IPR016181">
    <property type="entry name" value="Acyl_CoA_acyltransferase"/>
</dbReference>
<reference evidence="15" key="1">
    <citation type="journal article" date="2023" name="IScience">
        <title>Live-bearing cockroach genome reveals convergent evolutionary mechanisms linked to viviparity in insects and beyond.</title>
        <authorList>
            <person name="Fouks B."/>
            <person name="Harrison M.C."/>
            <person name="Mikhailova A.A."/>
            <person name="Marchal E."/>
            <person name="English S."/>
            <person name="Carruthers M."/>
            <person name="Jennings E.C."/>
            <person name="Chiamaka E.L."/>
            <person name="Frigard R.A."/>
            <person name="Pippel M."/>
            <person name="Attardo G.M."/>
            <person name="Benoit J.B."/>
            <person name="Bornberg-Bauer E."/>
            <person name="Tobe S.S."/>
        </authorList>
    </citation>
    <scope>NUCLEOTIDE SEQUENCE</scope>
    <source>
        <strain evidence="15">Stay&amp;Tobe</strain>
    </source>
</reference>
<dbReference type="InterPro" id="IPR000182">
    <property type="entry name" value="GNAT_dom"/>
</dbReference>
<dbReference type="PANTHER" id="PTHR20905">
    <property type="entry name" value="N-ACETYLTRANSFERASE-RELATED"/>
    <property type="match status" value="1"/>
</dbReference>
<comment type="similarity">
    <text evidence="4">Belongs to the acetyltransferase family. AANAT subfamily.</text>
</comment>
<evidence type="ECO:0000256" key="7">
    <source>
        <dbReference type="ARBA" id="ARBA00050849"/>
    </source>
</evidence>
<dbReference type="EMBL" id="JASPKZ010002324">
    <property type="protein sequence ID" value="KAJ9595628.1"/>
    <property type="molecule type" value="Genomic_DNA"/>
</dbReference>
<sequence length="214" mass="23961">MVKEFEIVIAIENDRKRIVEFLRASFYKHEPLNVVNGTTNGPDSDAIYSLSFLSEGKSLLALSKSGQIIGVCLNGEDTPGMIKNRKDYMSRQTCNSYSRILDFLNKVEHSVDVWKLTGADRALHIHLLAVDLAFGGRGIGRALMERTRDIAQSAKYPLLYVLCSSFFSAKAAEKMGMKCIYSLPYSAYTDDTGKPYITPPFPHTQVKILIQQLL</sequence>
<protein>
    <recommendedName>
        <fullName evidence="5">aralkylamine N-acetyltransferase</fullName>
        <ecNumber evidence="5">2.3.1.87</ecNumber>
    </recommendedName>
</protein>
<dbReference type="EC" id="2.3.1.87" evidence="5"/>
<evidence type="ECO:0000256" key="6">
    <source>
        <dbReference type="ARBA" id="ARBA00050189"/>
    </source>
</evidence>
<dbReference type="Proteomes" id="UP001233999">
    <property type="component" value="Unassembled WGS sequence"/>
</dbReference>
<evidence type="ECO:0000256" key="12">
    <source>
        <dbReference type="ARBA" id="ARBA00052335"/>
    </source>
</evidence>
<proteinExistence type="inferred from homology"/>
<dbReference type="GO" id="GO:0004059">
    <property type="term" value="F:aralkylamine N-acetyltransferase activity"/>
    <property type="evidence" value="ECO:0007669"/>
    <property type="project" value="UniProtKB-EC"/>
</dbReference>
<dbReference type="SUPFAM" id="SSF55729">
    <property type="entry name" value="Acyl-CoA N-acyltransferases (Nat)"/>
    <property type="match status" value="1"/>
</dbReference>
<reference evidence="15" key="2">
    <citation type="submission" date="2023-05" db="EMBL/GenBank/DDBJ databases">
        <authorList>
            <person name="Fouks B."/>
        </authorList>
    </citation>
    <scope>NUCLEOTIDE SEQUENCE</scope>
    <source>
        <strain evidence="15">Stay&amp;Tobe</strain>
        <tissue evidence="15">Testes</tissue>
    </source>
</reference>
<evidence type="ECO:0000256" key="13">
    <source>
        <dbReference type="ARBA" id="ARBA00052491"/>
    </source>
</evidence>
<comment type="catalytic activity">
    <reaction evidence="13">
        <text>serotonin + acetyl-CoA = N-acetylserotonin + CoA + H(+)</text>
        <dbReference type="Rhea" id="RHEA:25217"/>
        <dbReference type="ChEBI" id="CHEBI:15378"/>
        <dbReference type="ChEBI" id="CHEBI:17697"/>
        <dbReference type="ChEBI" id="CHEBI:57287"/>
        <dbReference type="ChEBI" id="CHEBI:57288"/>
        <dbReference type="ChEBI" id="CHEBI:350546"/>
        <dbReference type="EC" id="2.3.1.87"/>
    </reaction>
    <physiologicalReaction direction="left-to-right" evidence="13">
        <dbReference type="Rhea" id="RHEA:25218"/>
    </physiologicalReaction>
</comment>
<keyword evidence="2" id="KW-0012">Acyltransferase</keyword>
<comment type="catalytic activity">
    <reaction evidence="8">
        <text>serotonin + (5Z,8Z,11Z,14Z)-eicosatetraenoyl-CoA = N-[(5Z,8Z,11Z,14Z)-eicosatetraenoyl]-serotonin + CoA + H(+)</text>
        <dbReference type="Rhea" id="RHEA:51396"/>
        <dbReference type="ChEBI" id="CHEBI:15378"/>
        <dbReference type="ChEBI" id="CHEBI:57287"/>
        <dbReference type="ChEBI" id="CHEBI:57368"/>
        <dbReference type="ChEBI" id="CHEBI:132255"/>
        <dbReference type="ChEBI" id="CHEBI:350546"/>
    </reaction>
    <physiologicalReaction direction="left-to-right" evidence="8">
        <dbReference type="Rhea" id="RHEA:51397"/>
    </physiologicalReaction>
</comment>
<evidence type="ECO:0000256" key="11">
    <source>
        <dbReference type="ARBA" id="ARBA00052178"/>
    </source>
</evidence>
<evidence type="ECO:0000256" key="2">
    <source>
        <dbReference type="ARBA" id="ARBA00023315"/>
    </source>
</evidence>
<evidence type="ECO:0000256" key="3">
    <source>
        <dbReference type="ARBA" id="ARBA00037926"/>
    </source>
</evidence>
<keyword evidence="1" id="KW-0808">Transferase</keyword>
<evidence type="ECO:0000256" key="5">
    <source>
        <dbReference type="ARBA" id="ARBA00039114"/>
    </source>
</evidence>
<evidence type="ECO:0000313" key="15">
    <source>
        <dbReference type="EMBL" id="KAJ9595628.1"/>
    </source>
</evidence>
<evidence type="ECO:0000256" key="9">
    <source>
        <dbReference type="ARBA" id="ARBA00051711"/>
    </source>
</evidence>
<gene>
    <name evidence="15" type="ORF">L9F63_013180</name>
</gene>
<comment type="pathway">
    <text evidence="3">Aromatic compound metabolism; melatonin biosynthesis; melatonin from serotonin: step 1/2.</text>
</comment>
<comment type="catalytic activity">
    <reaction evidence="9">
        <text>dopamine + acetyl-CoA = N-acetyldopamine + CoA + H(+)</text>
        <dbReference type="Rhea" id="RHEA:51388"/>
        <dbReference type="ChEBI" id="CHEBI:15378"/>
        <dbReference type="ChEBI" id="CHEBI:57287"/>
        <dbReference type="ChEBI" id="CHEBI:57288"/>
        <dbReference type="ChEBI" id="CHEBI:59905"/>
        <dbReference type="ChEBI" id="CHEBI:125678"/>
    </reaction>
    <physiologicalReaction direction="left-to-right" evidence="9">
        <dbReference type="Rhea" id="RHEA:51389"/>
    </physiologicalReaction>
</comment>
<evidence type="ECO:0000259" key="14">
    <source>
        <dbReference type="Pfam" id="PF00583"/>
    </source>
</evidence>
<keyword evidence="16" id="KW-1185">Reference proteome</keyword>
<comment type="catalytic activity">
    <reaction evidence="12">
        <text>dopamine + hexadecanoyl-CoA = N-hexadecanoyl-dopamine + CoA + H(+)</text>
        <dbReference type="Rhea" id="RHEA:51376"/>
        <dbReference type="ChEBI" id="CHEBI:15378"/>
        <dbReference type="ChEBI" id="CHEBI:57287"/>
        <dbReference type="ChEBI" id="CHEBI:57379"/>
        <dbReference type="ChEBI" id="CHEBI:59905"/>
        <dbReference type="ChEBI" id="CHEBI:134058"/>
    </reaction>
    <physiologicalReaction direction="left-to-right" evidence="12">
        <dbReference type="Rhea" id="RHEA:51377"/>
    </physiologicalReaction>
</comment>